<dbReference type="RefSeq" id="WP_380963465.1">
    <property type="nucleotide sequence ID" value="NZ_JBHTCO010000003.1"/>
</dbReference>
<reference evidence="3" key="1">
    <citation type="journal article" date="2019" name="Int. J. Syst. Evol. Microbiol.">
        <title>The Global Catalogue of Microorganisms (GCM) 10K type strain sequencing project: providing services to taxonomists for standard genome sequencing and annotation.</title>
        <authorList>
            <consortium name="The Broad Institute Genomics Platform"/>
            <consortium name="The Broad Institute Genome Sequencing Center for Infectious Disease"/>
            <person name="Wu L."/>
            <person name="Ma J."/>
        </authorList>
    </citation>
    <scope>NUCLEOTIDE SEQUENCE [LARGE SCALE GENOMIC DNA]</scope>
    <source>
        <strain evidence="3">CGMCC 1.16305</strain>
    </source>
</reference>
<sequence length="44" mass="4862">MDELTSGHVLEIRATDKSTKNDLTAWAGSGGNELLEQKRGWRCS</sequence>
<evidence type="ECO:0000313" key="3">
    <source>
        <dbReference type="Proteomes" id="UP001596505"/>
    </source>
</evidence>
<dbReference type="SUPFAM" id="SSF64307">
    <property type="entry name" value="SirA-like"/>
    <property type="match status" value="1"/>
</dbReference>
<protein>
    <submittedName>
        <fullName evidence="2">Sulfurtransferase TusA family protein</fullName>
    </submittedName>
</protein>
<feature type="domain" description="UPF0033" evidence="1">
    <location>
        <begin position="1"/>
        <end position="38"/>
    </location>
</feature>
<gene>
    <name evidence="2" type="ORF">ACFQRG_02940</name>
</gene>
<accession>A0ABW2PRC1</accession>
<dbReference type="Proteomes" id="UP001596505">
    <property type="component" value="Unassembled WGS sequence"/>
</dbReference>
<dbReference type="EMBL" id="JBHTCO010000003">
    <property type="protein sequence ID" value="MFC7391952.1"/>
    <property type="molecule type" value="Genomic_DNA"/>
</dbReference>
<evidence type="ECO:0000259" key="1">
    <source>
        <dbReference type="Pfam" id="PF01206"/>
    </source>
</evidence>
<dbReference type="Pfam" id="PF01206">
    <property type="entry name" value="TusA"/>
    <property type="match status" value="1"/>
</dbReference>
<name>A0ABW2PRC1_9BACL</name>
<keyword evidence="3" id="KW-1185">Reference proteome</keyword>
<organism evidence="2 3">
    <name type="scientific">Scopulibacillus cellulosilyticus</name>
    <dbReference type="NCBI Taxonomy" id="2665665"/>
    <lineage>
        <taxon>Bacteria</taxon>
        <taxon>Bacillati</taxon>
        <taxon>Bacillota</taxon>
        <taxon>Bacilli</taxon>
        <taxon>Bacillales</taxon>
        <taxon>Sporolactobacillaceae</taxon>
        <taxon>Scopulibacillus</taxon>
    </lineage>
</organism>
<dbReference type="Gene3D" id="3.30.110.40">
    <property type="entry name" value="TusA-like domain"/>
    <property type="match status" value="1"/>
</dbReference>
<comment type="caution">
    <text evidence="2">The sequence shown here is derived from an EMBL/GenBank/DDBJ whole genome shotgun (WGS) entry which is preliminary data.</text>
</comment>
<dbReference type="InterPro" id="IPR036868">
    <property type="entry name" value="TusA-like_sf"/>
</dbReference>
<dbReference type="InterPro" id="IPR001455">
    <property type="entry name" value="TusA-like"/>
</dbReference>
<proteinExistence type="predicted"/>
<evidence type="ECO:0000313" key="2">
    <source>
        <dbReference type="EMBL" id="MFC7391952.1"/>
    </source>
</evidence>